<reference evidence="2" key="2">
    <citation type="submission" date="2016-01" db="EMBL/GenBank/DDBJ databases">
        <title>First complete genome sequence of a species in the genus Microterricola, an extremophilic cold active enzyme producing strain ERGS5:02 isolated from Sikkim Himalaya.</title>
        <authorList>
            <person name="Kumar R."/>
            <person name="Singh D."/>
            <person name="Swarnkar M.K."/>
        </authorList>
    </citation>
    <scope>NUCLEOTIDE SEQUENCE [LARGE SCALE GENOMIC DNA]</scope>
    <source>
        <strain evidence="2">ERGS5:02</strain>
    </source>
</reference>
<dbReference type="KEGG" id="mvd:AWU67_06390"/>
<proteinExistence type="predicted"/>
<accession>A0A0Y0PCP9</accession>
<dbReference type="Proteomes" id="UP000058305">
    <property type="component" value="Chromosome"/>
</dbReference>
<dbReference type="EMBL" id="CP014145">
    <property type="protein sequence ID" value="AMB60382.1"/>
    <property type="molecule type" value="Genomic_DNA"/>
</dbReference>
<gene>
    <name evidence="1" type="ORF">AWU67_06390</name>
</gene>
<reference evidence="1 2" key="1">
    <citation type="journal article" date="2016" name="J. Biotechnol.">
        <title>First complete genome sequence of a species in the genus Microterricola, an extremophilic cold active enzyme producing bacterial strain ERGS5:02 isolated from Sikkim Himalaya.</title>
        <authorList>
            <person name="Himanshu"/>
            <person name="Swarnkar M.K."/>
            <person name="Singh D."/>
            <person name="Kumar R."/>
        </authorList>
    </citation>
    <scope>NUCLEOTIDE SEQUENCE [LARGE SCALE GENOMIC DNA]</scope>
    <source>
        <strain evidence="1 2">ERGS5:02</strain>
    </source>
</reference>
<dbReference type="AlphaFoldDB" id="A0A0Y0PCP9"/>
<evidence type="ECO:0000313" key="1">
    <source>
        <dbReference type="EMBL" id="AMB60382.1"/>
    </source>
</evidence>
<organism evidence="1 2">
    <name type="scientific">Microterricola viridarii</name>
    <dbReference type="NCBI Taxonomy" id="412690"/>
    <lineage>
        <taxon>Bacteria</taxon>
        <taxon>Bacillati</taxon>
        <taxon>Actinomycetota</taxon>
        <taxon>Actinomycetes</taxon>
        <taxon>Micrococcales</taxon>
        <taxon>Microbacteriaceae</taxon>
        <taxon>Microterricola</taxon>
    </lineage>
</organism>
<keyword evidence="2" id="KW-1185">Reference proteome</keyword>
<dbReference type="InterPro" id="IPR002591">
    <property type="entry name" value="Phosphodiest/P_Trfase"/>
</dbReference>
<sequence length="382" mass="41092">MLPARISRGPRLADVLQSCLQSVLAEPNALSLPQSSHAVVLLVDGLGAAALRSRSGHARFLASRLAKSDVIEGVFPATTAAAIATLTTGSAPGEHGLVGYSVLDADNDRLVNQLKGWDAQMRPESWQLRRTVFEQAQDAAVPAFAIGTARYADSGLTHAVLRGAQYVSADTLEERFAAAQRVIDSTERAIIYLYVAELDMAAHARGWESDKWLGELEKLDAAVAAFAGGLRKGVGVLLTADHGIVDVPVEKHVLYDTVPELIAGVRHVGGEPRCLQLYLDPELEPAVRASAADELAESWRSVEGDRVWVSTRAEVIADGLFGDVDPRAESRIGDVIVAARKLVAYYDSRDITRSGRTMIGQHGSLSDEEMRIPLVRLGAFAR</sequence>
<dbReference type="PANTHER" id="PTHR10151:SF120">
    <property type="entry name" value="BIS(5'-ADENOSYL)-TRIPHOSPHATASE"/>
    <property type="match status" value="1"/>
</dbReference>
<dbReference type="GO" id="GO:0016787">
    <property type="term" value="F:hydrolase activity"/>
    <property type="evidence" value="ECO:0007669"/>
    <property type="project" value="UniProtKB-ARBA"/>
</dbReference>
<dbReference type="Gene3D" id="3.40.720.10">
    <property type="entry name" value="Alkaline Phosphatase, subunit A"/>
    <property type="match status" value="1"/>
</dbReference>
<evidence type="ECO:0000313" key="2">
    <source>
        <dbReference type="Proteomes" id="UP000058305"/>
    </source>
</evidence>
<dbReference type="PANTHER" id="PTHR10151">
    <property type="entry name" value="ECTONUCLEOTIDE PYROPHOSPHATASE/PHOSPHODIESTERASE"/>
    <property type="match status" value="1"/>
</dbReference>
<dbReference type="InterPro" id="IPR017850">
    <property type="entry name" value="Alkaline_phosphatase_core_sf"/>
</dbReference>
<dbReference type="OrthoDB" id="9779267at2"/>
<dbReference type="Pfam" id="PF01663">
    <property type="entry name" value="Phosphodiest"/>
    <property type="match status" value="1"/>
</dbReference>
<dbReference type="SUPFAM" id="SSF53649">
    <property type="entry name" value="Alkaline phosphatase-like"/>
    <property type="match status" value="1"/>
</dbReference>
<protein>
    <recommendedName>
        <fullName evidence="3">Alkaline phosphatase family protein</fullName>
    </recommendedName>
</protein>
<name>A0A0Y0PCP9_9MICO</name>
<evidence type="ECO:0008006" key="3">
    <source>
        <dbReference type="Google" id="ProtNLM"/>
    </source>
</evidence>